<dbReference type="Pfam" id="PF13649">
    <property type="entry name" value="Methyltransf_25"/>
    <property type="match status" value="1"/>
</dbReference>
<dbReference type="PANTHER" id="PTHR43591:SF101">
    <property type="entry name" value="METHYLTRANSFERASE-LIKE PROTEIN 27"/>
    <property type="match status" value="1"/>
</dbReference>
<dbReference type="EMBL" id="LNIX01000019">
    <property type="protein sequence ID" value="OXA44641.1"/>
    <property type="molecule type" value="Genomic_DNA"/>
</dbReference>
<feature type="domain" description="Methyltransferase" evidence="1">
    <location>
        <begin position="84"/>
        <end position="176"/>
    </location>
</feature>
<dbReference type="OMA" id="DCMALYE"/>
<protein>
    <submittedName>
        <fullName evidence="2">Williams-Beuren syndrome chromosomal region 27 protein</fullName>
    </submittedName>
</protein>
<dbReference type="AlphaFoldDB" id="A0A226DJ87"/>
<sequence>MDSEDQGAPVVGFENVPENDAAEYLNNYKTHTPGITHDEMVRAYTEWATNYDKDLCPGRYNGPEIAARFMATHYPVEVRDKLNILDVAAGTGQVGRELHKVGFRKIDALEPSPGMLQVLKRRNIYGTLYQVALGLERINAIATDAYDALVIAGGMGEGHIPVRGLDEIVRIVKPGGTVFIVMREEYLSYVTEYVGKLEPYMENLLDRAIVENYSFGKSGVVFKYQVEK</sequence>
<accession>A0A226DJ87</accession>
<proteinExistence type="predicted"/>
<dbReference type="PANTHER" id="PTHR43591">
    <property type="entry name" value="METHYLTRANSFERASE"/>
    <property type="match status" value="1"/>
</dbReference>
<dbReference type="Proteomes" id="UP000198287">
    <property type="component" value="Unassembled WGS sequence"/>
</dbReference>
<comment type="caution">
    <text evidence="2">The sequence shown here is derived from an EMBL/GenBank/DDBJ whole genome shotgun (WGS) entry which is preliminary data.</text>
</comment>
<dbReference type="Gene3D" id="3.40.50.150">
    <property type="entry name" value="Vaccinia Virus protein VP39"/>
    <property type="match status" value="1"/>
</dbReference>
<evidence type="ECO:0000313" key="2">
    <source>
        <dbReference type="EMBL" id="OXA44641.1"/>
    </source>
</evidence>
<dbReference type="CDD" id="cd02440">
    <property type="entry name" value="AdoMet_MTases"/>
    <property type="match status" value="1"/>
</dbReference>
<reference evidence="2 3" key="1">
    <citation type="submission" date="2015-12" db="EMBL/GenBank/DDBJ databases">
        <title>The genome of Folsomia candida.</title>
        <authorList>
            <person name="Faddeeva A."/>
            <person name="Derks M.F."/>
            <person name="Anvar Y."/>
            <person name="Smit S."/>
            <person name="Van Straalen N."/>
            <person name="Roelofs D."/>
        </authorList>
    </citation>
    <scope>NUCLEOTIDE SEQUENCE [LARGE SCALE GENOMIC DNA]</scope>
    <source>
        <strain evidence="2 3">VU population</strain>
        <tissue evidence="2">Whole body</tissue>
    </source>
</reference>
<name>A0A226DJ87_FOLCA</name>
<dbReference type="SUPFAM" id="SSF53335">
    <property type="entry name" value="S-adenosyl-L-methionine-dependent methyltransferases"/>
    <property type="match status" value="1"/>
</dbReference>
<dbReference type="STRING" id="158441.A0A226DJ87"/>
<organism evidence="2 3">
    <name type="scientific">Folsomia candida</name>
    <name type="common">Springtail</name>
    <dbReference type="NCBI Taxonomy" id="158441"/>
    <lineage>
        <taxon>Eukaryota</taxon>
        <taxon>Metazoa</taxon>
        <taxon>Ecdysozoa</taxon>
        <taxon>Arthropoda</taxon>
        <taxon>Hexapoda</taxon>
        <taxon>Collembola</taxon>
        <taxon>Entomobryomorpha</taxon>
        <taxon>Isotomoidea</taxon>
        <taxon>Isotomidae</taxon>
        <taxon>Proisotominae</taxon>
        <taxon>Folsomia</taxon>
    </lineage>
</organism>
<evidence type="ECO:0000313" key="3">
    <source>
        <dbReference type="Proteomes" id="UP000198287"/>
    </source>
</evidence>
<dbReference type="OrthoDB" id="10039245at2759"/>
<gene>
    <name evidence="2" type="ORF">Fcan01_20843</name>
</gene>
<evidence type="ECO:0000259" key="1">
    <source>
        <dbReference type="Pfam" id="PF13649"/>
    </source>
</evidence>
<keyword evidence="3" id="KW-1185">Reference proteome</keyword>
<dbReference type="InterPro" id="IPR041698">
    <property type="entry name" value="Methyltransf_25"/>
</dbReference>
<dbReference type="InterPro" id="IPR029063">
    <property type="entry name" value="SAM-dependent_MTases_sf"/>
</dbReference>